<feature type="transmembrane region" description="Helical" evidence="2">
    <location>
        <begin position="137"/>
        <end position="157"/>
    </location>
</feature>
<accession>A0A369M440</accession>
<protein>
    <submittedName>
        <fullName evidence="3">DUF454 domain-containing protein</fullName>
    </submittedName>
</protein>
<organism evidence="3 4">
    <name type="scientific">Gordonibacter pamelaeae</name>
    <dbReference type="NCBI Taxonomy" id="471189"/>
    <lineage>
        <taxon>Bacteria</taxon>
        <taxon>Bacillati</taxon>
        <taxon>Actinomycetota</taxon>
        <taxon>Coriobacteriia</taxon>
        <taxon>Eggerthellales</taxon>
        <taxon>Eggerthellaceae</taxon>
        <taxon>Gordonibacter</taxon>
    </lineage>
</organism>
<dbReference type="Pfam" id="PF04304">
    <property type="entry name" value="DUF454"/>
    <property type="match status" value="1"/>
</dbReference>
<dbReference type="EMBL" id="PPTS01000002">
    <property type="protein sequence ID" value="RDB66390.1"/>
    <property type="molecule type" value="Genomic_DNA"/>
</dbReference>
<feature type="transmembrane region" description="Helical" evidence="2">
    <location>
        <begin position="44"/>
        <end position="65"/>
    </location>
</feature>
<evidence type="ECO:0000256" key="2">
    <source>
        <dbReference type="SAM" id="Phobius"/>
    </source>
</evidence>
<keyword evidence="4" id="KW-1185">Reference proteome</keyword>
<evidence type="ECO:0000313" key="3">
    <source>
        <dbReference type="EMBL" id="RDB66390.1"/>
    </source>
</evidence>
<dbReference type="GO" id="GO:0005886">
    <property type="term" value="C:plasma membrane"/>
    <property type="evidence" value="ECO:0007669"/>
    <property type="project" value="TreeGrafter"/>
</dbReference>
<dbReference type="OrthoDB" id="5690292at2"/>
<dbReference type="PANTHER" id="PTHR35813:SF1">
    <property type="entry name" value="INNER MEMBRANE PROTEIN YBAN"/>
    <property type="match status" value="1"/>
</dbReference>
<gene>
    <name evidence="3" type="ORF">C1877_04185</name>
</gene>
<feature type="transmembrane region" description="Helical" evidence="2">
    <location>
        <begin position="111"/>
        <end position="131"/>
    </location>
</feature>
<name>A0A369M440_9ACTN</name>
<dbReference type="PANTHER" id="PTHR35813">
    <property type="entry name" value="INNER MEMBRANE PROTEIN YBAN"/>
    <property type="match status" value="1"/>
</dbReference>
<reference evidence="3 4" key="1">
    <citation type="journal article" date="2018" name="Elife">
        <title>Discovery and characterization of a prevalent human gut bacterial enzyme sufficient for the inactivation of a family of plant toxins.</title>
        <authorList>
            <person name="Koppel N."/>
            <person name="Bisanz J.E."/>
            <person name="Pandelia M.E."/>
            <person name="Turnbaugh P.J."/>
            <person name="Balskus E.P."/>
        </authorList>
    </citation>
    <scope>NUCLEOTIDE SEQUENCE [LARGE SCALE GENOMIC DNA]</scope>
    <source>
        <strain evidence="3 4">3C</strain>
    </source>
</reference>
<evidence type="ECO:0000256" key="1">
    <source>
        <dbReference type="SAM" id="MobiDB-lite"/>
    </source>
</evidence>
<dbReference type="AlphaFoldDB" id="A0A369M440"/>
<dbReference type="GeneID" id="78358913"/>
<dbReference type="Proteomes" id="UP000254000">
    <property type="component" value="Unassembled WGS sequence"/>
</dbReference>
<keyword evidence="2" id="KW-0472">Membrane</keyword>
<dbReference type="RefSeq" id="WP_114568467.1">
    <property type="nucleotide sequence ID" value="NZ_CABMMS010000002.1"/>
</dbReference>
<keyword evidence="2" id="KW-1133">Transmembrane helix</keyword>
<evidence type="ECO:0000313" key="4">
    <source>
        <dbReference type="Proteomes" id="UP000254000"/>
    </source>
</evidence>
<sequence length="181" mass="18363">MREIEAARGNAAPQGTDAAGDGPAERQGAHAVASSRGGGRAVRALWAAGGFAAFGLGALGAVLPIVPTTPFLLAAAFCFARSSERSRAWFRGTKLYRTVLAGYMSKRAMTVRAKVALLVPLTAVLAVSFALMGSVPVGRAVVAVVWAAHLVYFGLVVKTDRGPSEGALAAAAPLGTDGEGA</sequence>
<feature type="region of interest" description="Disordered" evidence="1">
    <location>
        <begin position="1"/>
        <end position="33"/>
    </location>
</feature>
<dbReference type="InterPro" id="IPR007401">
    <property type="entry name" value="DUF454"/>
</dbReference>
<comment type="caution">
    <text evidence="3">The sequence shown here is derived from an EMBL/GenBank/DDBJ whole genome shotgun (WGS) entry which is preliminary data.</text>
</comment>
<proteinExistence type="predicted"/>
<keyword evidence="2" id="KW-0812">Transmembrane</keyword>